<dbReference type="InterPro" id="IPR036875">
    <property type="entry name" value="Znf_CCHC_sf"/>
</dbReference>
<dbReference type="AlphaFoldDB" id="A0A814I5K2"/>
<keyword evidence="1" id="KW-0863">Zinc-finger</keyword>
<keyword evidence="1" id="KW-0479">Metal-binding</keyword>
<protein>
    <recommendedName>
        <fullName evidence="3">CCHC-type domain-containing protein</fullName>
    </recommendedName>
</protein>
<dbReference type="Proteomes" id="UP000663879">
    <property type="component" value="Unassembled WGS sequence"/>
</dbReference>
<comment type="caution">
    <text evidence="4">The sequence shown here is derived from an EMBL/GenBank/DDBJ whole genome shotgun (WGS) entry which is preliminary data.</text>
</comment>
<reference evidence="4" key="1">
    <citation type="submission" date="2021-02" db="EMBL/GenBank/DDBJ databases">
        <authorList>
            <person name="Nowell W R."/>
        </authorList>
    </citation>
    <scope>NUCLEOTIDE SEQUENCE</scope>
    <source>
        <strain evidence="4">Ploen Becks lab</strain>
    </source>
</reference>
<accession>A0A814I5K2</accession>
<dbReference type="SMART" id="SM00343">
    <property type="entry name" value="ZnF_C2HC"/>
    <property type="match status" value="1"/>
</dbReference>
<gene>
    <name evidence="4" type="ORF">OXX778_LOCUS17324</name>
</gene>
<keyword evidence="1" id="KW-0862">Zinc</keyword>
<dbReference type="InterPro" id="IPR001878">
    <property type="entry name" value="Znf_CCHC"/>
</dbReference>
<dbReference type="EMBL" id="CAJNOC010004385">
    <property type="protein sequence ID" value="CAF1019865.1"/>
    <property type="molecule type" value="Genomic_DNA"/>
</dbReference>
<feature type="domain" description="CCHC-type" evidence="3">
    <location>
        <begin position="228"/>
        <end position="243"/>
    </location>
</feature>
<evidence type="ECO:0000313" key="5">
    <source>
        <dbReference type="Proteomes" id="UP000663879"/>
    </source>
</evidence>
<evidence type="ECO:0000313" key="4">
    <source>
        <dbReference type="EMBL" id="CAF1019865.1"/>
    </source>
</evidence>
<organism evidence="4 5">
    <name type="scientific">Brachionus calyciflorus</name>
    <dbReference type="NCBI Taxonomy" id="104777"/>
    <lineage>
        <taxon>Eukaryota</taxon>
        <taxon>Metazoa</taxon>
        <taxon>Spiralia</taxon>
        <taxon>Gnathifera</taxon>
        <taxon>Rotifera</taxon>
        <taxon>Eurotatoria</taxon>
        <taxon>Monogononta</taxon>
        <taxon>Pseudotrocha</taxon>
        <taxon>Ploima</taxon>
        <taxon>Brachionidae</taxon>
        <taxon>Brachionus</taxon>
    </lineage>
</organism>
<dbReference type="GO" id="GO:0003676">
    <property type="term" value="F:nucleic acid binding"/>
    <property type="evidence" value="ECO:0007669"/>
    <property type="project" value="InterPro"/>
</dbReference>
<feature type="region of interest" description="Disordered" evidence="2">
    <location>
        <begin position="196"/>
        <end position="218"/>
    </location>
</feature>
<name>A0A814I5K2_9BILA</name>
<evidence type="ECO:0000256" key="2">
    <source>
        <dbReference type="SAM" id="MobiDB-lite"/>
    </source>
</evidence>
<feature type="region of interest" description="Disordered" evidence="2">
    <location>
        <begin position="1"/>
        <end position="60"/>
    </location>
</feature>
<proteinExistence type="predicted"/>
<dbReference type="GO" id="GO:0008270">
    <property type="term" value="F:zinc ion binding"/>
    <property type="evidence" value="ECO:0007669"/>
    <property type="project" value="UniProtKB-KW"/>
</dbReference>
<keyword evidence="5" id="KW-1185">Reference proteome</keyword>
<dbReference type="SUPFAM" id="SSF57756">
    <property type="entry name" value="Retrovirus zinc finger-like domains"/>
    <property type="match status" value="1"/>
</dbReference>
<evidence type="ECO:0000256" key="1">
    <source>
        <dbReference type="PROSITE-ProRule" id="PRU00047"/>
    </source>
</evidence>
<evidence type="ECO:0000259" key="3">
    <source>
        <dbReference type="PROSITE" id="PS50158"/>
    </source>
</evidence>
<feature type="compositionally biased region" description="Basic and acidic residues" evidence="2">
    <location>
        <begin position="43"/>
        <end position="58"/>
    </location>
</feature>
<sequence>MIKLAANQIGAETQGMEQTPRQAGKRTISVEQRRPVGRPPKVQKLDDMSSDSTSKDTTSKMVKVNQPTISMRIYHGNPEENFEQWLSEFHAKSYSVTDENYKLISFKAFLDGHNDSLERLKTSSFIRGLNPEIGALVRGREPVSMAKAIKYERQYKLEKSVKSKPKDLKDGKQTTLAIRSEEKFYERDLFYQAYNRYPNNNHNKQGGSGGARGSKFSSRSNPTYQKLCYSCHQPGHLMATCPNKTNNSKTNNSNFLAEKLSQNNTAPPNNSADKNLSSDVNLIKNSQLYSASLFDPSLYHYPFCEVPLISFGSNPEITSQICSNCANPAPNPLWLHKNIEACLNIKKIYQKDIELSKDLYWDQNKMLPADELNPSEKLKFNYLANSVMGLCAKNLDE</sequence>
<dbReference type="Gene3D" id="4.10.60.10">
    <property type="entry name" value="Zinc finger, CCHC-type"/>
    <property type="match status" value="1"/>
</dbReference>
<dbReference type="PROSITE" id="PS50158">
    <property type="entry name" value="ZF_CCHC"/>
    <property type="match status" value="1"/>
</dbReference>